<dbReference type="Pfam" id="PF02595">
    <property type="entry name" value="Gly_kinase"/>
    <property type="match status" value="1"/>
</dbReference>
<dbReference type="InterPro" id="IPR036129">
    <property type="entry name" value="Glycerate_kinase_sf"/>
</dbReference>
<dbReference type="InterPro" id="IPR004381">
    <property type="entry name" value="Glycerate_kinase"/>
</dbReference>
<name>A0A0R1FBS4_9LACO</name>
<dbReference type="Gene3D" id="3.90.1510.10">
    <property type="entry name" value="Glycerate kinase, domain 2"/>
    <property type="match status" value="1"/>
</dbReference>
<evidence type="ECO:0000313" key="1">
    <source>
        <dbReference type="EMBL" id="KRK19069.1"/>
    </source>
</evidence>
<dbReference type="RefSeq" id="WP_010010204.1">
    <property type="nucleotide sequence ID" value="NZ_AZCN01000004.1"/>
</dbReference>
<keyword evidence="1" id="KW-0808">Transferase</keyword>
<dbReference type="PATRIC" id="fig|913848.6.peg.1552"/>
<dbReference type="InterPro" id="IPR018193">
    <property type="entry name" value="Glyc_kinase_flavodox-like_fold"/>
</dbReference>
<dbReference type="AlphaFoldDB" id="A0A0R1FBS4"/>
<gene>
    <name evidence="1" type="ORF">FD22_GL001514</name>
</gene>
<evidence type="ECO:0000313" key="2">
    <source>
        <dbReference type="Proteomes" id="UP000051181"/>
    </source>
</evidence>
<dbReference type="eggNOG" id="COG1929">
    <property type="taxonomic scope" value="Bacteria"/>
</dbReference>
<organism evidence="1 2">
    <name type="scientific">Loigolactobacillus coryniformis subsp. coryniformis KCTC 3167 = DSM 20001</name>
    <dbReference type="NCBI Taxonomy" id="913848"/>
    <lineage>
        <taxon>Bacteria</taxon>
        <taxon>Bacillati</taxon>
        <taxon>Bacillota</taxon>
        <taxon>Bacilli</taxon>
        <taxon>Lactobacillales</taxon>
        <taxon>Lactobacillaceae</taxon>
        <taxon>Loigolactobacillus</taxon>
    </lineage>
</organism>
<comment type="caution">
    <text evidence="1">The sequence shown here is derived from an EMBL/GenBank/DDBJ whole genome shotgun (WGS) entry which is preliminary data.</text>
</comment>
<dbReference type="Proteomes" id="UP000051181">
    <property type="component" value="Unassembled WGS sequence"/>
</dbReference>
<protein>
    <submittedName>
        <fullName evidence="1">Glycerate kinase</fullName>
    </submittedName>
</protein>
<dbReference type="SUPFAM" id="SSF110738">
    <property type="entry name" value="Glycerate kinase I"/>
    <property type="match status" value="1"/>
</dbReference>
<accession>A0A0R1FBS4</accession>
<dbReference type="EMBL" id="AZCN01000004">
    <property type="protein sequence ID" value="KRK19069.1"/>
    <property type="molecule type" value="Genomic_DNA"/>
</dbReference>
<sequence>MTNNDRYAFAQISTDQVVNDQLAQLLEQALHQQAPAATLQRLPYLDDDYLTAIMAFYQQKVQTMTVTGPLEMPVTARYGVLAAGKIVVIDIRSLLGPQLIPEIARSPLTATSFGLGELMRKTRTTQTTDFIFINLVNITNDLGVGALEALGAKFTDSAGQQIHGGGKLGRLQQVDVTALATWQSLHYHFYTNKQVRGPLLGADGVTYRNIGLTGASPEIAKVLETQLQKFSAQVVAVNFTDCRADAKAELATGLGYCFQTFFGQVTVTDMATAFVKDTEMSALVQQTPYYFVAAHSLSYRTLLAQYNKRVIVLADTIKVEPTDNEVVLFDYPNDMSDADQLARFTMTLNNALRLIYFRQV</sequence>
<dbReference type="GO" id="GO:0008887">
    <property type="term" value="F:glycerate kinase activity"/>
    <property type="evidence" value="ECO:0007669"/>
    <property type="project" value="InterPro"/>
</dbReference>
<reference evidence="1 2" key="1">
    <citation type="journal article" date="2015" name="Genome Announc.">
        <title>Expanding the biotechnology potential of lactobacilli through comparative genomics of 213 strains and associated genera.</title>
        <authorList>
            <person name="Sun Z."/>
            <person name="Harris H.M."/>
            <person name="McCann A."/>
            <person name="Guo C."/>
            <person name="Argimon S."/>
            <person name="Zhang W."/>
            <person name="Yang X."/>
            <person name="Jeffery I.B."/>
            <person name="Cooney J.C."/>
            <person name="Kagawa T.F."/>
            <person name="Liu W."/>
            <person name="Song Y."/>
            <person name="Salvetti E."/>
            <person name="Wrobel A."/>
            <person name="Rasinkangas P."/>
            <person name="Parkhill J."/>
            <person name="Rea M.C."/>
            <person name="O'Sullivan O."/>
            <person name="Ritari J."/>
            <person name="Douillard F.P."/>
            <person name="Paul Ross R."/>
            <person name="Yang R."/>
            <person name="Briner A.E."/>
            <person name="Felis G.E."/>
            <person name="de Vos W.M."/>
            <person name="Barrangou R."/>
            <person name="Klaenhammer T.R."/>
            <person name="Caufield P.W."/>
            <person name="Cui Y."/>
            <person name="Zhang H."/>
            <person name="O'Toole P.W."/>
        </authorList>
    </citation>
    <scope>NUCLEOTIDE SEQUENCE [LARGE SCALE GENOMIC DNA]</scope>
    <source>
        <strain evidence="1 2">DSM 20001</strain>
    </source>
</reference>
<proteinExistence type="predicted"/>
<keyword evidence="1" id="KW-0418">Kinase</keyword>
<dbReference type="PANTHER" id="PTHR21599">
    <property type="entry name" value="GLYCERATE KINASE"/>
    <property type="match status" value="1"/>
</dbReference>
<dbReference type="PANTHER" id="PTHR21599:SF0">
    <property type="entry name" value="GLYCERATE KINASE"/>
    <property type="match status" value="1"/>
</dbReference>
<dbReference type="GO" id="GO:0031388">
    <property type="term" value="P:organic acid phosphorylation"/>
    <property type="evidence" value="ECO:0007669"/>
    <property type="project" value="InterPro"/>
</dbReference>
<dbReference type="GeneID" id="65916449"/>